<dbReference type="RefSeq" id="WP_131853932.1">
    <property type="nucleotide sequence ID" value="NZ_SKFH01000044.1"/>
</dbReference>
<keyword evidence="4" id="KW-1185">Reference proteome</keyword>
<proteinExistence type="predicted"/>
<evidence type="ECO:0000259" key="2">
    <source>
        <dbReference type="Pfam" id="PF06580"/>
    </source>
</evidence>
<keyword evidence="1" id="KW-1133">Transmembrane helix</keyword>
<dbReference type="GO" id="GO:0000155">
    <property type="term" value="F:phosphorelay sensor kinase activity"/>
    <property type="evidence" value="ECO:0007669"/>
    <property type="project" value="InterPro"/>
</dbReference>
<evidence type="ECO:0000313" key="4">
    <source>
        <dbReference type="Proteomes" id="UP000295164"/>
    </source>
</evidence>
<dbReference type="InterPro" id="IPR010559">
    <property type="entry name" value="Sig_transdc_His_kin_internal"/>
</dbReference>
<dbReference type="AlphaFoldDB" id="A0A4R4DU06"/>
<accession>A0A4R4DU06</accession>
<keyword evidence="1" id="KW-0812">Transmembrane</keyword>
<dbReference type="InterPro" id="IPR050640">
    <property type="entry name" value="Bact_2-comp_sensor_kinase"/>
</dbReference>
<gene>
    <name evidence="3" type="ORF">E0486_16830</name>
</gene>
<dbReference type="GO" id="GO:0016020">
    <property type="term" value="C:membrane"/>
    <property type="evidence" value="ECO:0007669"/>
    <property type="project" value="InterPro"/>
</dbReference>
<dbReference type="InterPro" id="IPR036890">
    <property type="entry name" value="HATPase_C_sf"/>
</dbReference>
<comment type="caution">
    <text evidence="3">The sequence shown here is derived from an EMBL/GenBank/DDBJ whole genome shotgun (WGS) entry which is preliminary data.</text>
</comment>
<evidence type="ECO:0000256" key="1">
    <source>
        <dbReference type="SAM" id="Phobius"/>
    </source>
</evidence>
<feature type="domain" description="Signal transduction histidine kinase internal region" evidence="2">
    <location>
        <begin position="153"/>
        <end position="230"/>
    </location>
</feature>
<evidence type="ECO:0000313" key="3">
    <source>
        <dbReference type="EMBL" id="TCZ66403.1"/>
    </source>
</evidence>
<name>A0A4R4DU06_9BACT</name>
<feature type="transmembrane region" description="Helical" evidence="1">
    <location>
        <begin position="43"/>
        <end position="65"/>
    </location>
</feature>
<keyword evidence="1" id="KW-0472">Membrane</keyword>
<dbReference type="OrthoDB" id="9792992at2"/>
<protein>
    <recommendedName>
        <fullName evidence="2">Signal transduction histidine kinase internal region domain-containing protein</fullName>
    </recommendedName>
</protein>
<feature type="transmembrane region" description="Helical" evidence="1">
    <location>
        <begin position="77"/>
        <end position="97"/>
    </location>
</feature>
<organism evidence="3 4">
    <name type="scientific">Flaviaesturariibacter aridisoli</name>
    <dbReference type="NCBI Taxonomy" id="2545761"/>
    <lineage>
        <taxon>Bacteria</taxon>
        <taxon>Pseudomonadati</taxon>
        <taxon>Bacteroidota</taxon>
        <taxon>Chitinophagia</taxon>
        <taxon>Chitinophagales</taxon>
        <taxon>Chitinophagaceae</taxon>
        <taxon>Flaviaestuariibacter</taxon>
    </lineage>
</organism>
<dbReference type="PANTHER" id="PTHR34220">
    <property type="entry name" value="SENSOR HISTIDINE KINASE YPDA"/>
    <property type="match status" value="1"/>
</dbReference>
<dbReference type="PANTHER" id="PTHR34220:SF7">
    <property type="entry name" value="SENSOR HISTIDINE KINASE YPDA"/>
    <property type="match status" value="1"/>
</dbReference>
<dbReference type="Pfam" id="PF06580">
    <property type="entry name" value="His_kinase"/>
    <property type="match status" value="1"/>
</dbReference>
<dbReference type="Gene3D" id="3.30.565.10">
    <property type="entry name" value="Histidine kinase-like ATPase, C-terminal domain"/>
    <property type="match status" value="1"/>
</dbReference>
<reference evidence="3 4" key="1">
    <citation type="submission" date="2019-03" db="EMBL/GenBank/DDBJ databases">
        <authorList>
            <person name="Kim M.K.M."/>
        </authorList>
    </citation>
    <scope>NUCLEOTIDE SEQUENCE [LARGE SCALE GENOMIC DNA]</scope>
    <source>
        <strain evidence="3 4">17J68-15</strain>
    </source>
</reference>
<feature type="transmembrane region" description="Helical" evidence="1">
    <location>
        <begin position="109"/>
        <end position="131"/>
    </location>
</feature>
<feature type="transmembrane region" description="Helical" evidence="1">
    <location>
        <begin position="20"/>
        <end position="37"/>
    </location>
</feature>
<sequence>MQRYFDLLARPRHGIILRNVLASVLIWSGSLLFLLFTRENGEGMLMLGLMVPYTILQYTLTTQVILPRLPQKGRSFLTLLVLVGVLILVSAVPFGLLGHLYHQGASDSAAFVILNGLLQLFVMTPLAWYFYRRSRKTREEVTHLKQELGQSEASLDFLRTQINPHFLFNALNSIYGLALNEGAQRTADGVQMLGDLMRFMIHDNEQEEIDLSREADYLQQYIRLQQLRTDGSESVLVTARIGDVPPGLRIAPMLLIPFVENAFKHGISFRMPSYINVNLSVKDDTVYLDVNNSVAPRSAEDPERDRSGIGLANVRQRLNLLYPGRHELFVRDTGAEYFIHLTIRLT</sequence>
<dbReference type="SUPFAM" id="SSF55874">
    <property type="entry name" value="ATPase domain of HSP90 chaperone/DNA topoisomerase II/histidine kinase"/>
    <property type="match status" value="1"/>
</dbReference>
<dbReference type="Proteomes" id="UP000295164">
    <property type="component" value="Unassembled WGS sequence"/>
</dbReference>
<dbReference type="EMBL" id="SKFH01000044">
    <property type="protein sequence ID" value="TCZ66403.1"/>
    <property type="molecule type" value="Genomic_DNA"/>
</dbReference>